<keyword evidence="2" id="KW-1185">Reference proteome</keyword>
<dbReference type="GeneID" id="6449765"/>
<reference evidence="1 2" key="1">
    <citation type="submission" date="2008-05" db="EMBL/GenBank/DDBJ databases">
        <title>Genomic sequences and analysis of several T7-like bacteriophages.</title>
        <authorList>
            <person name="Savalia D."/>
            <person name="Severinov K."/>
            <person name="Molineux I."/>
        </authorList>
    </citation>
    <scope>NUCLEOTIDE SEQUENCE [LARGE SCALE GENOMIC DNA]</scope>
</reference>
<dbReference type="KEGG" id="vg:6449765"/>
<dbReference type="RefSeq" id="YP_002003740.1">
    <property type="nucleotide sequence ID" value="NC_011042.1"/>
</dbReference>
<dbReference type="Proteomes" id="UP000000617">
    <property type="component" value="Segment"/>
</dbReference>
<sequence>MNMSNLVHAMDSIISLRTFTDKNGVEWKYVGTDSRGRDYWEKTGNKTAYVHRHSSHAARQQQERDRVLQARLRAEGHKSELLCLAYGGRPITDDGKLLVSGWKAIDQRSTIKHTTHGDFSHLHANPLICKVF</sequence>
<gene>
    <name evidence="1" type="primary">0.38</name>
    <name evidence="1" type="ORF">AS9_0005</name>
</gene>
<evidence type="ECO:0000313" key="2">
    <source>
        <dbReference type="Proteomes" id="UP000000617"/>
    </source>
</evidence>
<protein>
    <submittedName>
        <fullName evidence="1">Gp0.38</fullName>
    </submittedName>
</protein>
<proteinExistence type="predicted"/>
<accession>B3VCS9</accession>
<dbReference type="OrthoDB" id="14187at10239"/>
<organism evidence="1 2">
    <name type="scientific">Escherichia phage EcoDS1</name>
    <dbReference type="NCBI Taxonomy" id="532075"/>
    <lineage>
        <taxon>Viruses</taxon>
        <taxon>Duplodnaviria</taxon>
        <taxon>Heunggongvirae</taxon>
        <taxon>Uroviricota</taxon>
        <taxon>Caudoviricetes</taxon>
        <taxon>Autographivirales</taxon>
        <taxon>Autotranscriptaviridae</taxon>
        <taxon>Studiervirinae</taxon>
        <taxon>Kayfunavirus</taxon>
        <taxon>Kayfunavirus EcoDS1</taxon>
    </lineage>
</organism>
<dbReference type="EMBL" id="EU734172">
    <property type="protein sequence ID" value="ACF15784.1"/>
    <property type="molecule type" value="Genomic_DNA"/>
</dbReference>
<name>B3VCS9_9CAUD</name>
<evidence type="ECO:0000313" key="1">
    <source>
        <dbReference type="EMBL" id="ACF15784.1"/>
    </source>
</evidence>